<dbReference type="InterPro" id="IPR000156">
    <property type="entry name" value="Ran_bind_dom"/>
</dbReference>
<evidence type="ECO:0000256" key="4">
    <source>
        <dbReference type="ARBA" id="ARBA00004567"/>
    </source>
</evidence>
<keyword evidence="17" id="KW-0472">Membrane</keyword>
<evidence type="ECO:0000256" key="13">
    <source>
        <dbReference type="ARBA" id="ARBA00022927"/>
    </source>
</evidence>
<evidence type="ECO:0000256" key="12">
    <source>
        <dbReference type="ARBA" id="ARBA00022833"/>
    </source>
</evidence>
<dbReference type="GO" id="GO:0061630">
    <property type="term" value="F:ubiquitin protein ligase activity"/>
    <property type="evidence" value="ECO:0007669"/>
    <property type="project" value="UniProtKB-EC"/>
</dbReference>
<dbReference type="CDD" id="cd13179">
    <property type="entry name" value="RanBD_RanBP1"/>
    <property type="match status" value="1"/>
</dbReference>
<dbReference type="InterPro" id="IPR045256">
    <property type="entry name" value="RanBP1_RanBD"/>
</dbReference>
<evidence type="ECO:0000256" key="20">
    <source>
        <dbReference type="ARBA" id="ARBA00068609"/>
    </source>
</evidence>
<dbReference type="Gene3D" id="2.30.29.30">
    <property type="entry name" value="Pleckstrin-homology domain (PH domain)/Phosphotyrosine-binding domain (PTB)"/>
    <property type="match status" value="2"/>
</dbReference>
<keyword evidence="15" id="KW-0238">DNA-binding</keyword>
<keyword evidence="8" id="KW-0479">Metal-binding</keyword>
<comment type="caution">
    <text evidence="28">The sequence shown here is derived from an EMBL/GenBank/DDBJ whole genome shotgun (WGS) entry which is preliminary data.</text>
</comment>
<feature type="domain" description="RanBD1" evidence="26">
    <location>
        <begin position="1112"/>
        <end position="1248"/>
    </location>
</feature>
<feature type="compositionally biased region" description="Basic and acidic residues" evidence="24">
    <location>
        <begin position="693"/>
        <end position="702"/>
    </location>
</feature>
<evidence type="ECO:0000256" key="11">
    <source>
        <dbReference type="ARBA" id="ARBA00022816"/>
    </source>
</evidence>
<accession>A0A8B6DR25</accession>
<dbReference type="SUPFAM" id="SSF50729">
    <property type="entry name" value="PH domain-like"/>
    <property type="match status" value="2"/>
</dbReference>
<evidence type="ECO:0000259" key="25">
    <source>
        <dbReference type="PROSITE" id="PS50089"/>
    </source>
</evidence>
<evidence type="ECO:0000256" key="23">
    <source>
        <dbReference type="PROSITE-ProRule" id="PRU00322"/>
    </source>
</evidence>
<feature type="compositionally biased region" description="Polar residues" evidence="24">
    <location>
        <begin position="1291"/>
        <end position="1303"/>
    </location>
</feature>
<keyword evidence="12" id="KW-0862">Zinc</keyword>
<feature type="domain" description="RanBD1" evidence="26">
    <location>
        <begin position="758"/>
        <end position="893"/>
    </location>
</feature>
<dbReference type="EMBL" id="UYJE01003849">
    <property type="protein sequence ID" value="VDI22903.1"/>
    <property type="molecule type" value="Genomic_DNA"/>
</dbReference>
<comment type="cofactor">
    <cofactor evidence="2">
        <name>Zn(2+)</name>
        <dbReference type="ChEBI" id="CHEBI:29105"/>
    </cofactor>
</comment>
<feature type="region of interest" description="Disordered" evidence="24">
    <location>
        <begin position="662"/>
        <end position="743"/>
    </location>
</feature>
<reference evidence="28" key="1">
    <citation type="submission" date="2018-11" db="EMBL/GenBank/DDBJ databases">
        <authorList>
            <person name="Alioto T."/>
            <person name="Alioto T."/>
        </authorList>
    </citation>
    <scope>NUCLEOTIDE SEQUENCE</scope>
</reference>
<dbReference type="Proteomes" id="UP000596742">
    <property type="component" value="Unassembled WGS sequence"/>
</dbReference>
<dbReference type="OrthoDB" id="2357150at2759"/>
<feature type="region of interest" description="Disordered" evidence="24">
    <location>
        <begin position="973"/>
        <end position="1010"/>
    </location>
</feature>
<dbReference type="FunFam" id="4.10.1060.10:FF:000001">
    <property type="entry name" value="Nuclear pore complex protein Nup153"/>
    <property type="match status" value="1"/>
</dbReference>
<keyword evidence="10 23" id="KW-0863">Zinc-finger</keyword>
<dbReference type="FunFam" id="2.30.29.30:FF:000018">
    <property type="entry name" value="E3 SUMO-protein ligase RanBP2"/>
    <property type="match status" value="2"/>
</dbReference>
<evidence type="ECO:0000256" key="17">
    <source>
        <dbReference type="ARBA" id="ARBA00023136"/>
    </source>
</evidence>
<evidence type="ECO:0000256" key="18">
    <source>
        <dbReference type="ARBA" id="ARBA00023242"/>
    </source>
</evidence>
<keyword evidence="16" id="KW-0906">Nuclear pore complex</keyword>
<dbReference type="GO" id="GO:0051028">
    <property type="term" value="P:mRNA transport"/>
    <property type="evidence" value="ECO:0007669"/>
    <property type="project" value="UniProtKB-KW"/>
</dbReference>
<sequence>MAECVDSQKTIDILTCAICLERFIKPKSLPCLHTFCEGCILTFITSELEKLEVNNHIECPVCRATVQLPKKECTPKEFVDQMPTNFLINGLLEKETTKRSEIKALKCDNVVTIEDEASKLCTDIKLERLKMDITNVSNDFDTLLSHYTECLQSNETQYEDKQKMIEISISTIISKVKALEITKKAELKKIYEEKKHILEDKMDTCTNCKKTVVSDKQTLEINIETASEVQVMFEAQKIASQVEKHKQLLKKYKFDGSKILISGGTGIPVLIDVFINSLFKISISNEDKILKLLTDDSSQNVNPVQKSSSNQSVGECLNPNKDKSDNIISGVKFGNTSSEQKSSGFSFQSGAKPTSAADIKFGQTTKAADSTTPATGSGFKFGGQIVSTVKTTTYEADTGKPPLSGGFKFGQLPESYKTKATPGAVSFGQSVSSTSTTEPTKSTIGGFTFQSPKPSGFSFGGETKSDTAKSAATFSFKPSAPMASPSPSATVTEIKNKPVSFKPSTPLGTSTMIPKPEPAKKDEKKGFGNQFNPKEGSWKCNGCLMSNNSDALKCPACQTIKPGATKEEAKASVQPEKKEEKKGFGDLFKPKEGAWKCDGCLVSNNGDVLKCPACGTLKPGVKKEDLPKETEKSSAFGSTGGGFSFGGKGGFNFGTAGKSDTKAASGFTCPTPDSTKEKSESKPAGFTFTPTKSDAEKNKPDAAAKGFNFTLQPSATPEKDSSGFNFTLSPSKDAGPKSPPTDAEVMYMNKDGDDDHIHFEPIIELPSVVDVVTGEEDEEVLFQDRSKLFRFVDGECKERGVGDIKISKHKESGKVRLLMRRAQIHKICLNHYLTQELELKPMPKTDGKAWIWFALDFSDGEPAMQQLAVKFKNQEIANGFKKAFDDAKAKLDSYVATQESPVRRIDDSDIRTDGVEFVKEEKATKEQITMARKFFLPDHFYLYENKPSCLGCIGCEDYEPWKKISPAKSRIPVKADTNSSNAKTNLFGQSRTSDLPKPKSESSVIGSTTVSSFSDTKGGMFGAGATEFSFSSIVKESETSSGGVFGGEGAFSFSDLAKQANSSTSPGFQVQDHTKQFSWTGTGQQLFSTGAGDGNEEGAEEADDSGYTYDPQYEPIIDLPDLVDTKTGEEDFEEMFRQRAKLFRFDKEANQWKEKGLGEMKILRHLVNSRYRLILRREQVLKLACNQWLTAELSFKPLPTLETSWCWVGQDFSDNEPVIEQLAIKFKTIELAQQFKQVIDTSQNEIRKQNSTATEKGGGFKFGNTTLDQTSPGFSIQSGATSEPAADIKFGQTTKRADNTNPDTGRETEFDGQTVSAVKKPTAEAYTDKPPIVGGYTFEKLPESDKKFPTSEAVSFNPILSSTSDKKTKPLKPDQSTTEFNKSTLSGFTIQQTAQPSGFTIQQTAKPSGFTIQQTAKPSGFTIQQTAKPSAKPSGFTIQQTAQPSGFTIQQTAKPSGFTIQQTAQPSGFTIQQTAKPSGFTIQQTAKPSGFTIQQTAKPSGFSFGGETKSNTSKPTSSFTFTSSVPIATASPFPAVTEITDKSVTYKASTFLGFSSSIIQSEHAKKDEKKGFENQSNPKEEIWKCNGCLMSNKCDALKCPACGTLKKPGVIKEGIKAEGHPQKKDGENGFGDLLKNKEGGWKCDECLCSNNSDVLKCPVCGIVKPCDKKEDLPKETGESSAFGSSTAGFNFGGKRGFTFGTTGKSDTKASSAFTFPRPDLAKEKSESNPASICFTFTSTKSDAEKNKPDFSAKGFNFTLQPYVTTEKSSEPQRPIYGTSPAAQNVGTVCSSSSTPTTLPLLGSLLAASTSPDKPLGGFKFENTTSDQQFPCFSSQLDTSPKSAADVKFGQTTKIDNTTSATGSGFKIGGQTVPTVKPSSDEADTGKLSLNGAFKFGQLPGSDKTKATSEAVSFGSTVASTYDKKTEFSKPDQSITESSKYALSGFTFQESTKPYCFSFGGDTKSNTSKPASVFTFDGFNITTTKSVSEKNKPDAAAKGSNFTFQPCLTPEKSSEIQTRPFVQDKPSLPQPDVVQEITLGIKPDSRPRRLQYTNDDVKILAKYLFWEVIGDMAKEVSVDLVQGAMMISNGTVVPQLERSREVVTEENKKHHQSSTGNILSSHEQSEIGTLRLLRLYQHRTAVGPGLGHLIRSMRTAIDDDSVMY</sequence>
<dbReference type="GO" id="GO:0031965">
    <property type="term" value="C:nuclear membrane"/>
    <property type="evidence" value="ECO:0007669"/>
    <property type="project" value="UniProtKB-SubCell"/>
</dbReference>
<feature type="domain" description="RING-type" evidence="25">
    <location>
        <begin position="16"/>
        <end position="63"/>
    </location>
</feature>
<comment type="catalytic activity">
    <reaction evidence="1">
        <text>[E2 ubiquitin-conjugating enzyme]-S-ubiquitinyl-L-cysteine + [acceptor protein]-L-lysine = [E2 ubiquitin-conjugating enzyme]-L-cysteine + [acceptor protein]-N(6)-ubiquitinyl-L-lysine.</text>
        <dbReference type="EC" id="2.3.2.31"/>
    </reaction>
</comment>
<dbReference type="InterPro" id="IPR018957">
    <property type="entry name" value="Znf_C3HC4_RING-type"/>
</dbReference>
<feature type="region of interest" description="Disordered" evidence="24">
    <location>
        <begin position="1493"/>
        <end position="1518"/>
    </location>
</feature>
<dbReference type="InterPro" id="IPR013083">
    <property type="entry name" value="Znf_RING/FYVE/PHD"/>
</dbReference>
<evidence type="ECO:0000256" key="15">
    <source>
        <dbReference type="ARBA" id="ARBA00023125"/>
    </source>
</evidence>
<dbReference type="SUPFAM" id="SSF57850">
    <property type="entry name" value="RING/U-box"/>
    <property type="match status" value="1"/>
</dbReference>
<evidence type="ECO:0000256" key="5">
    <source>
        <dbReference type="ARBA" id="ARBA00012251"/>
    </source>
</evidence>
<dbReference type="SMART" id="SM00160">
    <property type="entry name" value="RanBD"/>
    <property type="match status" value="2"/>
</dbReference>
<dbReference type="PROSITE" id="PS50196">
    <property type="entry name" value="RANBD1"/>
    <property type="match status" value="2"/>
</dbReference>
<keyword evidence="9" id="KW-0677">Repeat</keyword>
<feature type="compositionally biased region" description="Low complexity" evidence="24">
    <location>
        <begin position="1508"/>
        <end position="1518"/>
    </location>
</feature>
<comment type="subcellular location">
    <subcellularLocation>
        <location evidence="3">Nucleus membrane</location>
    </subcellularLocation>
    <subcellularLocation>
        <location evidence="4">Nucleus</location>
        <location evidence="4">Nuclear pore complex</location>
    </subcellularLocation>
</comment>
<dbReference type="SUPFAM" id="SSF90209">
    <property type="entry name" value="Ran binding protein zinc finger-like"/>
    <property type="match status" value="2"/>
</dbReference>
<feature type="region of interest" description="Disordered" evidence="24">
    <location>
        <begin position="1274"/>
        <end position="1312"/>
    </location>
</feature>
<feature type="region of interest" description="Disordered" evidence="24">
    <location>
        <begin position="1361"/>
        <end position="1380"/>
    </location>
</feature>
<proteinExistence type="inferred from homology"/>
<dbReference type="PANTHER" id="PTHR23138:SF87">
    <property type="entry name" value="E3 SUMO-PROTEIN LIGASE RANBP2"/>
    <property type="match status" value="1"/>
</dbReference>
<evidence type="ECO:0000256" key="3">
    <source>
        <dbReference type="ARBA" id="ARBA00004126"/>
    </source>
</evidence>
<feature type="region of interest" description="Disordered" evidence="24">
    <location>
        <begin position="299"/>
        <end position="352"/>
    </location>
</feature>
<dbReference type="Pfam" id="PF00638">
    <property type="entry name" value="Ran_BP1"/>
    <property type="match status" value="2"/>
</dbReference>
<evidence type="ECO:0000256" key="9">
    <source>
        <dbReference type="ARBA" id="ARBA00022737"/>
    </source>
</evidence>
<dbReference type="FunFam" id="4.10.1060.10:FF:000003">
    <property type="entry name" value="E3 SUMO-protein ligase RanBP2"/>
    <property type="match status" value="1"/>
</dbReference>
<feature type="compositionally biased region" description="Polar residues" evidence="24">
    <location>
        <begin position="299"/>
        <end position="313"/>
    </location>
</feature>
<dbReference type="Pfam" id="PF00641">
    <property type="entry name" value="Zn_ribbon_RanBP"/>
    <property type="match status" value="3"/>
</dbReference>
<feature type="domain" description="RanBP2-type" evidence="27">
    <location>
        <begin position="591"/>
        <end position="620"/>
    </location>
</feature>
<protein>
    <recommendedName>
        <fullName evidence="20">Nuclear pore complex protein Nup153</fullName>
        <ecNumber evidence="5">2.3.2.31</ecNumber>
    </recommendedName>
    <alternativeName>
        <fullName evidence="22">153 kDa nucleoporin</fullName>
    </alternativeName>
    <alternativeName>
        <fullName evidence="21">Nucleoporin Nup153</fullName>
    </alternativeName>
    <alternativeName>
        <fullName evidence="6">RanBP-type and C3HC4-type zinc finger-containing protein 1</fullName>
    </alternativeName>
</protein>
<keyword evidence="14" id="KW-0811">Translocation</keyword>
<dbReference type="PROSITE" id="PS50089">
    <property type="entry name" value="ZF_RING_2"/>
    <property type="match status" value="1"/>
</dbReference>
<keyword evidence="11" id="KW-0509">mRNA transport</keyword>
<evidence type="ECO:0000313" key="28">
    <source>
        <dbReference type="EMBL" id="VDI22903.1"/>
    </source>
</evidence>
<dbReference type="PROSITE" id="PS01358">
    <property type="entry name" value="ZF_RANBP2_1"/>
    <property type="match status" value="4"/>
</dbReference>
<dbReference type="GO" id="GO:0008270">
    <property type="term" value="F:zinc ion binding"/>
    <property type="evidence" value="ECO:0007669"/>
    <property type="project" value="UniProtKB-KW"/>
</dbReference>
<dbReference type="InterPro" id="IPR001876">
    <property type="entry name" value="Znf_RanBP2"/>
</dbReference>
<evidence type="ECO:0000313" key="29">
    <source>
        <dbReference type="Proteomes" id="UP000596742"/>
    </source>
</evidence>
<gene>
    <name evidence="28" type="ORF">MGAL_10B092372A</name>
</gene>
<evidence type="ECO:0000256" key="7">
    <source>
        <dbReference type="ARBA" id="ARBA00022448"/>
    </source>
</evidence>
<dbReference type="InterPro" id="IPR001841">
    <property type="entry name" value="Znf_RING"/>
</dbReference>
<dbReference type="GO" id="GO:0005643">
    <property type="term" value="C:nuclear pore"/>
    <property type="evidence" value="ECO:0007669"/>
    <property type="project" value="UniProtKB-SubCell"/>
</dbReference>
<dbReference type="EC" id="2.3.2.31" evidence="5"/>
<dbReference type="Gene3D" id="4.10.1060.10">
    <property type="entry name" value="Zinc finger, RanBP2-type"/>
    <property type="match status" value="3"/>
</dbReference>
<evidence type="ECO:0000256" key="6">
    <source>
        <dbReference type="ARBA" id="ARBA00017887"/>
    </source>
</evidence>
<feature type="region of interest" description="Disordered" evidence="24">
    <location>
        <begin position="498"/>
        <end position="523"/>
    </location>
</feature>
<evidence type="ECO:0000256" key="2">
    <source>
        <dbReference type="ARBA" id="ARBA00001947"/>
    </source>
</evidence>
<feature type="domain" description="RanBP2-type" evidence="27">
    <location>
        <begin position="534"/>
        <end position="563"/>
    </location>
</feature>
<dbReference type="Gene3D" id="3.30.40.10">
    <property type="entry name" value="Zinc/RING finger domain, C3HC4 (zinc finger)"/>
    <property type="match status" value="1"/>
</dbReference>
<evidence type="ECO:0000256" key="1">
    <source>
        <dbReference type="ARBA" id="ARBA00001798"/>
    </source>
</evidence>
<evidence type="ECO:0000256" key="8">
    <source>
        <dbReference type="ARBA" id="ARBA00022723"/>
    </source>
</evidence>
<comment type="similarity">
    <text evidence="19">Belongs to the NUP153 family.</text>
</comment>
<evidence type="ECO:0000259" key="26">
    <source>
        <dbReference type="PROSITE" id="PS50196"/>
    </source>
</evidence>
<dbReference type="Pfam" id="PF00097">
    <property type="entry name" value="zf-C3HC4"/>
    <property type="match status" value="1"/>
</dbReference>
<dbReference type="GO" id="GO:0003677">
    <property type="term" value="F:DNA binding"/>
    <property type="evidence" value="ECO:0007669"/>
    <property type="project" value="UniProtKB-KW"/>
</dbReference>
<dbReference type="InterPro" id="IPR017907">
    <property type="entry name" value="Znf_RING_CS"/>
</dbReference>
<evidence type="ECO:0000256" key="19">
    <source>
        <dbReference type="ARBA" id="ARBA00060842"/>
    </source>
</evidence>
<feature type="compositionally biased region" description="Acidic residues" evidence="24">
    <location>
        <begin position="1094"/>
        <end position="1104"/>
    </location>
</feature>
<feature type="compositionally biased region" description="Polar residues" evidence="24">
    <location>
        <begin position="334"/>
        <end position="352"/>
    </location>
</feature>
<name>A0A8B6DR25_MYTGA</name>
<dbReference type="SMART" id="SM00547">
    <property type="entry name" value="ZnF_RBZ"/>
    <property type="match status" value="4"/>
</dbReference>
<dbReference type="PROSITE" id="PS00518">
    <property type="entry name" value="ZF_RING_1"/>
    <property type="match status" value="1"/>
</dbReference>
<evidence type="ECO:0000256" key="22">
    <source>
        <dbReference type="ARBA" id="ARBA00079437"/>
    </source>
</evidence>
<keyword evidence="29" id="KW-1185">Reference proteome</keyword>
<dbReference type="InterPro" id="IPR045255">
    <property type="entry name" value="RanBP1-like"/>
</dbReference>
<feature type="domain" description="RanBP2-type" evidence="27">
    <location>
        <begin position="1579"/>
        <end position="1608"/>
    </location>
</feature>
<organism evidence="28 29">
    <name type="scientific">Mytilus galloprovincialis</name>
    <name type="common">Mediterranean mussel</name>
    <dbReference type="NCBI Taxonomy" id="29158"/>
    <lineage>
        <taxon>Eukaryota</taxon>
        <taxon>Metazoa</taxon>
        <taxon>Spiralia</taxon>
        <taxon>Lophotrochozoa</taxon>
        <taxon>Mollusca</taxon>
        <taxon>Bivalvia</taxon>
        <taxon>Autobranchia</taxon>
        <taxon>Pteriomorphia</taxon>
        <taxon>Mytilida</taxon>
        <taxon>Mytiloidea</taxon>
        <taxon>Mytilidae</taxon>
        <taxon>Mytilinae</taxon>
        <taxon>Mytilus</taxon>
    </lineage>
</organism>
<evidence type="ECO:0000256" key="10">
    <source>
        <dbReference type="ARBA" id="ARBA00022771"/>
    </source>
</evidence>
<keyword evidence="13" id="KW-0653">Protein transport</keyword>
<feature type="compositionally biased region" description="Low complexity" evidence="24">
    <location>
        <begin position="430"/>
        <end position="443"/>
    </location>
</feature>
<dbReference type="InterPro" id="IPR011993">
    <property type="entry name" value="PH-like_dom_sf"/>
</dbReference>
<keyword evidence="18" id="KW-0539">Nucleus</keyword>
<feature type="region of interest" description="Disordered" evidence="24">
    <location>
        <begin position="423"/>
        <end position="449"/>
    </location>
</feature>
<dbReference type="InterPro" id="IPR036443">
    <property type="entry name" value="Znf_RanBP2_sf"/>
</dbReference>
<feature type="compositionally biased region" description="Polar residues" evidence="24">
    <location>
        <begin position="502"/>
        <end position="512"/>
    </location>
</feature>
<feature type="domain" description="RanBP2-type" evidence="27">
    <location>
        <begin position="1637"/>
        <end position="1666"/>
    </location>
</feature>
<feature type="compositionally biased region" description="Polar residues" evidence="24">
    <location>
        <begin position="976"/>
        <end position="993"/>
    </location>
</feature>
<dbReference type="PROSITE" id="PS50199">
    <property type="entry name" value="ZF_RANBP2_2"/>
    <property type="match status" value="4"/>
</dbReference>
<evidence type="ECO:0000256" key="21">
    <source>
        <dbReference type="ARBA" id="ARBA00078197"/>
    </source>
</evidence>
<evidence type="ECO:0000256" key="24">
    <source>
        <dbReference type="SAM" id="MobiDB-lite"/>
    </source>
</evidence>
<dbReference type="GO" id="GO:0006913">
    <property type="term" value="P:nucleocytoplasmic transport"/>
    <property type="evidence" value="ECO:0007669"/>
    <property type="project" value="InterPro"/>
</dbReference>
<dbReference type="GO" id="GO:0015031">
    <property type="term" value="P:protein transport"/>
    <property type="evidence" value="ECO:0007669"/>
    <property type="project" value="UniProtKB-KW"/>
</dbReference>
<evidence type="ECO:0000256" key="14">
    <source>
        <dbReference type="ARBA" id="ARBA00023010"/>
    </source>
</evidence>
<feature type="region of interest" description="Disordered" evidence="24">
    <location>
        <begin position="1083"/>
        <end position="1107"/>
    </location>
</feature>
<dbReference type="SMART" id="SM00184">
    <property type="entry name" value="RING"/>
    <property type="match status" value="1"/>
</dbReference>
<dbReference type="GO" id="GO:0005096">
    <property type="term" value="F:GTPase activator activity"/>
    <property type="evidence" value="ECO:0007669"/>
    <property type="project" value="TreeGrafter"/>
</dbReference>
<dbReference type="GO" id="GO:0005737">
    <property type="term" value="C:cytoplasm"/>
    <property type="evidence" value="ECO:0007669"/>
    <property type="project" value="TreeGrafter"/>
</dbReference>
<feature type="compositionally biased region" description="Polar residues" evidence="24">
    <location>
        <begin position="1001"/>
        <end position="1010"/>
    </location>
</feature>
<evidence type="ECO:0000256" key="16">
    <source>
        <dbReference type="ARBA" id="ARBA00023132"/>
    </source>
</evidence>
<evidence type="ECO:0000259" key="27">
    <source>
        <dbReference type="PROSITE" id="PS50199"/>
    </source>
</evidence>
<dbReference type="PANTHER" id="PTHR23138">
    <property type="entry name" value="RAN BINDING PROTEIN"/>
    <property type="match status" value="1"/>
</dbReference>
<keyword evidence="7" id="KW-0813">Transport</keyword>
<dbReference type="CDD" id="cd16449">
    <property type="entry name" value="RING-HC"/>
    <property type="match status" value="1"/>
</dbReference>